<dbReference type="GeneID" id="22577391"/>
<dbReference type="Pfam" id="PF03028">
    <property type="entry name" value="Dynein_heavy"/>
    <property type="match status" value="1"/>
</dbReference>
<dbReference type="InterPro" id="IPR027417">
    <property type="entry name" value="P-loop_NTPase"/>
</dbReference>
<dbReference type="FunFam" id="3.40.50.300:FF:002656">
    <property type="entry name" value="WD domain, G-beta repeat, putative"/>
    <property type="match status" value="1"/>
</dbReference>
<dbReference type="InterPro" id="IPR053299">
    <property type="entry name" value="ASTRA_WD_repeat"/>
</dbReference>
<keyword evidence="8" id="KW-1185">Reference proteome</keyword>
<feature type="repeat" description="WD" evidence="4">
    <location>
        <begin position="504"/>
        <end position="543"/>
    </location>
</feature>
<dbReference type="GO" id="GO:0030286">
    <property type="term" value="C:dynein complex"/>
    <property type="evidence" value="ECO:0007669"/>
    <property type="project" value="InterPro"/>
</dbReference>
<feature type="domain" description="Dynein heavy chain region D6 P-loop" evidence="5">
    <location>
        <begin position="131"/>
        <end position="241"/>
    </location>
</feature>
<dbReference type="GO" id="GO:0005840">
    <property type="term" value="C:ribosome"/>
    <property type="evidence" value="ECO:0007669"/>
    <property type="project" value="UniProtKB-KW"/>
</dbReference>
<name>A0A088RZ31_LEIPA</name>
<evidence type="ECO:0000313" key="7">
    <source>
        <dbReference type="EMBL" id="AIO00560.1"/>
    </source>
</evidence>
<protein>
    <submittedName>
        <fullName evidence="7">Uncharacterized protein</fullName>
    </submittedName>
</protein>
<organism evidence="7 8">
    <name type="scientific">Leishmania panamensis</name>
    <dbReference type="NCBI Taxonomy" id="5679"/>
    <lineage>
        <taxon>Eukaryota</taxon>
        <taxon>Discoba</taxon>
        <taxon>Euglenozoa</taxon>
        <taxon>Kinetoplastea</taxon>
        <taxon>Metakinetoplastina</taxon>
        <taxon>Trypanosomatida</taxon>
        <taxon>Trypanosomatidae</taxon>
        <taxon>Leishmaniinae</taxon>
        <taxon>Leishmania</taxon>
        <taxon>Leishmania guyanensis species complex</taxon>
    </lineage>
</organism>
<dbReference type="SUPFAM" id="SSF50978">
    <property type="entry name" value="WD40 repeat-like"/>
    <property type="match status" value="1"/>
</dbReference>
<dbReference type="InterPro" id="IPR001680">
    <property type="entry name" value="WD40_rpt"/>
</dbReference>
<reference evidence="7 8" key="1">
    <citation type="journal article" date="2015" name="Sci. Rep.">
        <title>The genome of Leishmania panamensis: insights into genomics of the L. (Viannia) subgenus.</title>
        <authorList>
            <person name="Llanes A."/>
            <person name="Restrepo C.M."/>
            <person name="Vecchio G.D."/>
            <person name="Anguizola F.J."/>
            <person name="Lleonart R."/>
        </authorList>
    </citation>
    <scope>NUCLEOTIDE SEQUENCE [LARGE SCALE GENOMIC DNA]</scope>
    <source>
        <strain evidence="7 8">MHOM/PA/94/PSC-1</strain>
    </source>
</reference>
<dbReference type="EMBL" id="CP009399">
    <property type="protein sequence ID" value="AIO00560.1"/>
    <property type="molecule type" value="Genomic_DNA"/>
</dbReference>
<keyword evidence="1 4" id="KW-0853">WD repeat</keyword>
<evidence type="ECO:0000256" key="3">
    <source>
        <dbReference type="ARBA" id="ARBA00022980"/>
    </source>
</evidence>
<dbReference type="PROSITE" id="PS50082">
    <property type="entry name" value="WD_REPEATS_2"/>
    <property type="match status" value="2"/>
</dbReference>
<evidence type="ECO:0000313" key="8">
    <source>
        <dbReference type="Proteomes" id="UP000063063"/>
    </source>
</evidence>
<dbReference type="VEuPathDB" id="TriTrypDB:LPAL13_300038700"/>
<dbReference type="Proteomes" id="UP000063063">
    <property type="component" value="Chromosome 30"/>
</dbReference>
<dbReference type="InterPro" id="IPR036322">
    <property type="entry name" value="WD40_repeat_dom_sf"/>
</dbReference>
<evidence type="ECO:0000256" key="4">
    <source>
        <dbReference type="PROSITE-ProRule" id="PRU00221"/>
    </source>
</evidence>
<dbReference type="InterPro" id="IPR019775">
    <property type="entry name" value="WD40_repeat_CS"/>
</dbReference>
<dbReference type="Pfam" id="PF00400">
    <property type="entry name" value="WD40"/>
    <property type="match status" value="1"/>
</dbReference>
<dbReference type="GO" id="GO:0008569">
    <property type="term" value="F:minus-end-directed microtubule motor activity"/>
    <property type="evidence" value="ECO:0007669"/>
    <property type="project" value="InterPro"/>
</dbReference>
<dbReference type="VEuPathDB" id="TriTrypDB:LPMP_303380"/>
<dbReference type="Pfam" id="PF23411">
    <property type="entry name" value="Beta-prop_Vps41"/>
    <property type="match status" value="1"/>
</dbReference>
<dbReference type="GO" id="GO:0007018">
    <property type="term" value="P:microtubule-based movement"/>
    <property type="evidence" value="ECO:0007669"/>
    <property type="project" value="InterPro"/>
</dbReference>
<keyword evidence="2" id="KW-0677">Repeat</keyword>
<gene>
    <name evidence="7" type="ORF">LPMP_303380</name>
</gene>
<evidence type="ECO:0000259" key="6">
    <source>
        <dbReference type="Pfam" id="PF23411"/>
    </source>
</evidence>
<dbReference type="InterPro" id="IPR057780">
    <property type="entry name" value="Beta-prop_Vps41"/>
</dbReference>
<evidence type="ECO:0000259" key="5">
    <source>
        <dbReference type="Pfam" id="PF03028"/>
    </source>
</evidence>
<feature type="repeat" description="WD" evidence="4">
    <location>
        <begin position="598"/>
        <end position="617"/>
    </location>
</feature>
<evidence type="ECO:0000256" key="2">
    <source>
        <dbReference type="ARBA" id="ARBA00022737"/>
    </source>
</evidence>
<dbReference type="Gene3D" id="3.40.50.300">
    <property type="entry name" value="P-loop containing nucleotide triphosphate hydrolases"/>
    <property type="match status" value="1"/>
</dbReference>
<accession>A0A088RZ31</accession>
<dbReference type="RefSeq" id="XP_010701360.1">
    <property type="nucleotide sequence ID" value="XM_010703058.1"/>
</dbReference>
<sequence>MAAVYASVTGKEFARGVTLDEGNRVVRVDAAMPSLSALQVGMVVRSIGGVPVGDGRAEQARHRSNHSQVLVVLGAPTKDEFDLSSDEESAADFKPLSAIPPLPAEFSSSVAQNSSAVVYEAAVKCGAGGCVIIMCEGANPALPITLAAERAKAEVMYIDTVARMKTRQTIENAGGVLKKSLEKGLWIYVEQATKSITLLRQISDCIIEVRAAGKMHPQSRVLLMCEPHPHFPEALMRGSVTLRSRLQNNNMAEVDIREDLSESTHRKRAIHGDEILSSEAIAKPEVTATRKKVRISNQVNIVNLEKSTFMEMSASAQPMAESTASSDGISRVAKYSFGSNENLISLAYVRDHRFAIGTNSGYVVLIDRNGLPLIQFRPHKACIWDVSFSSQFDFATACEDGTSVIYNYSLTNQELTTVSVASFQNDVFAVTYANPNDVTSAVLSGGLSATVCVLHSDRQNSSFIACRTSIQAMCATQANQAIVGGGTGACTLIDISHCVVTDISQSHKKKVPAVGTHGSLAVTGGFDCSLRLWDVRNGFHLVSQQQLSEVITAVAMNDRYVAACSGSSLYLWDPRKMDRTLALKANAWKDLTRGLLLDGNTIVTASVDGVARIWEVN</sequence>
<keyword evidence="3" id="KW-0687">Ribonucleoprotein</keyword>
<keyword evidence="3" id="KW-0689">Ribosomal protein</keyword>
<dbReference type="Gene3D" id="2.130.10.10">
    <property type="entry name" value="YVTN repeat-like/Quinoprotein amine dehydrogenase"/>
    <property type="match status" value="2"/>
</dbReference>
<dbReference type="InterPro" id="IPR015943">
    <property type="entry name" value="WD40/YVTN_repeat-like_dom_sf"/>
</dbReference>
<dbReference type="KEGG" id="lpan:LPMP_303380"/>
<feature type="domain" description="Vps41 beta-propeller" evidence="6">
    <location>
        <begin position="341"/>
        <end position="453"/>
    </location>
</feature>
<dbReference type="PANTHER" id="PTHR44156">
    <property type="entry name" value="SUPERNUMERARY LIMBS, ISOFORM B-RELATED"/>
    <property type="match status" value="1"/>
</dbReference>
<dbReference type="InterPro" id="IPR004273">
    <property type="entry name" value="Dynein_heavy_D6_P-loop"/>
</dbReference>
<dbReference type="SMART" id="SM00320">
    <property type="entry name" value="WD40"/>
    <property type="match status" value="6"/>
</dbReference>
<dbReference type="OrthoDB" id="10255630at2759"/>
<dbReference type="PROSITE" id="PS00678">
    <property type="entry name" value="WD_REPEATS_1"/>
    <property type="match status" value="2"/>
</dbReference>
<proteinExistence type="predicted"/>
<dbReference type="AlphaFoldDB" id="A0A088RZ31"/>
<evidence type="ECO:0000256" key="1">
    <source>
        <dbReference type="ARBA" id="ARBA00022574"/>
    </source>
</evidence>
<dbReference type="eggNOG" id="ENOG502QT3C">
    <property type="taxonomic scope" value="Eukaryota"/>
</dbReference>